<proteinExistence type="predicted"/>
<dbReference type="VEuPathDB" id="CryptoDB:CMU_024640"/>
<accession>B6AAQ6</accession>
<dbReference type="eggNOG" id="ENOG502TMBH">
    <property type="taxonomic scope" value="Eukaryota"/>
</dbReference>
<dbReference type="PANTHER" id="PTHR33748">
    <property type="entry name" value="PROTEIN CBG04600"/>
    <property type="match status" value="1"/>
</dbReference>
<keyword evidence="1" id="KW-0812">Transmembrane</keyword>
<keyword evidence="3" id="KW-1185">Reference proteome</keyword>
<organism evidence="2 3">
    <name type="scientific">Cryptosporidium muris (strain RN66)</name>
    <dbReference type="NCBI Taxonomy" id="441375"/>
    <lineage>
        <taxon>Eukaryota</taxon>
        <taxon>Sar</taxon>
        <taxon>Alveolata</taxon>
        <taxon>Apicomplexa</taxon>
        <taxon>Conoidasida</taxon>
        <taxon>Coccidia</taxon>
        <taxon>Eucoccidiorida</taxon>
        <taxon>Eimeriorina</taxon>
        <taxon>Cryptosporidiidae</taxon>
        <taxon>Cryptosporidium</taxon>
    </lineage>
</organism>
<dbReference type="EMBL" id="DS989727">
    <property type="protein sequence ID" value="EEA05458.1"/>
    <property type="molecule type" value="Genomic_DNA"/>
</dbReference>
<dbReference type="PANTHER" id="PTHR33748:SF5">
    <property type="entry name" value="GROUND-LIKE DOMAIN-CONTAINING PROTEIN"/>
    <property type="match status" value="1"/>
</dbReference>
<gene>
    <name evidence="2" type="ORF">CMU_024640</name>
</gene>
<dbReference type="GeneID" id="6994991"/>
<dbReference type="RefSeq" id="XP_002139807.1">
    <property type="nucleotide sequence ID" value="XM_002139771.1"/>
</dbReference>
<keyword evidence="1" id="KW-0472">Membrane</keyword>
<dbReference type="Gene3D" id="3.10.310.50">
    <property type="match status" value="1"/>
</dbReference>
<name>B6AAQ6_CRYMR</name>
<dbReference type="AlphaFoldDB" id="B6AAQ6"/>
<dbReference type="InterPro" id="IPR033438">
    <property type="entry name" value="MOLO1"/>
</dbReference>
<keyword evidence="1" id="KW-1133">Transmembrane helix</keyword>
<evidence type="ECO:0000313" key="2">
    <source>
        <dbReference type="EMBL" id="EEA05458.1"/>
    </source>
</evidence>
<feature type="transmembrane region" description="Helical" evidence="1">
    <location>
        <begin position="149"/>
        <end position="171"/>
    </location>
</feature>
<dbReference type="OrthoDB" id="8062037at2759"/>
<sequence length="298" mass="33023">MSFICDPANLLSKEEADSIDAILQEIRETATHKCGNGQVGYPIDIAILPTNSGNNSSIATDLLKVWTISNSGCDDGIILVYLQSENRVSVRWGSGVEPALNVMIYPELISEIDQVLQEKSLGAGLYHAISLIRKQLKGNIGPPRRLPQLLVLAVIGGITVLGFGALVATAISEIKPQRSQSRSGRRNESQQILNRIQKMIKTGRLDTDLCPLTLLDLNRSGIPYVVSNKGYRFEARAYTLWMQTNRCGPETDPLTEAIRKDEYIMSTKDDVPPELRKLPIKVYLESLMRIYPDIITVS</sequence>
<reference evidence="2" key="1">
    <citation type="submission" date="2008-06" db="EMBL/GenBank/DDBJ databases">
        <authorList>
            <person name="Lorenzi H."/>
            <person name="Inman J."/>
            <person name="Miller J."/>
            <person name="Schobel S."/>
            <person name="Amedeo P."/>
            <person name="Caler E.V."/>
            <person name="da Silva J."/>
        </authorList>
    </citation>
    <scope>NUCLEOTIDE SEQUENCE [LARGE SCALE GENOMIC DNA]</scope>
    <source>
        <strain evidence="2">RN66</strain>
    </source>
</reference>
<dbReference type="GO" id="GO:0005892">
    <property type="term" value="C:acetylcholine-gated channel complex"/>
    <property type="evidence" value="ECO:0007669"/>
    <property type="project" value="InterPro"/>
</dbReference>
<evidence type="ECO:0000313" key="3">
    <source>
        <dbReference type="Proteomes" id="UP000001460"/>
    </source>
</evidence>
<protein>
    <submittedName>
        <fullName evidence="2">Uncharacterized protein</fullName>
    </submittedName>
</protein>
<evidence type="ECO:0000256" key="1">
    <source>
        <dbReference type="SAM" id="Phobius"/>
    </source>
</evidence>
<dbReference type="Proteomes" id="UP000001460">
    <property type="component" value="Unassembled WGS sequence"/>
</dbReference>
<dbReference type="Pfam" id="PF17175">
    <property type="entry name" value="MOLO1"/>
    <property type="match status" value="1"/>
</dbReference>